<dbReference type="Pfam" id="PF10513">
    <property type="entry name" value="EPL1"/>
    <property type="match status" value="1"/>
</dbReference>
<dbReference type="InterPro" id="IPR017423">
    <property type="entry name" value="TRM6"/>
</dbReference>
<dbReference type="GO" id="GO:0030488">
    <property type="term" value="P:tRNA methylation"/>
    <property type="evidence" value="ECO:0007669"/>
    <property type="project" value="InterPro"/>
</dbReference>
<feature type="region of interest" description="Disordered" evidence="7">
    <location>
        <begin position="958"/>
        <end position="981"/>
    </location>
</feature>
<gene>
    <name evidence="9 11" type="primary">Bm7288</name>
    <name evidence="9" type="ORF">BM_BM7288</name>
</gene>
<evidence type="ECO:0000256" key="4">
    <source>
        <dbReference type="ARBA" id="ARBA00022694"/>
    </source>
</evidence>
<comment type="similarity">
    <text evidence="2">Belongs to the TRM6/GCD10 family.</text>
</comment>
<evidence type="ECO:0000256" key="3">
    <source>
        <dbReference type="ARBA" id="ARBA00021704"/>
    </source>
</evidence>
<name>A0A4E9F605_BRUMA</name>
<reference evidence="10" key="1">
    <citation type="journal article" date="2007" name="Science">
        <title>Draft genome of the filarial nematode parasite Brugia malayi.</title>
        <authorList>
            <person name="Ghedin E."/>
            <person name="Wang S."/>
            <person name="Spiro D."/>
            <person name="Caler E."/>
            <person name="Zhao Q."/>
            <person name="Crabtree J."/>
            <person name="Allen J.E."/>
            <person name="Delcher A.L."/>
            <person name="Guiliano D.B."/>
            <person name="Miranda-Saavedra D."/>
            <person name="Angiuoli S.V."/>
            <person name="Creasy T."/>
            <person name="Amedeo P."/>
            <person name="Haas B."/>
            <person name="El-Sayed N.M."/>
            <person name="Wortman J.R."/>
            <person name="Feldblyum T."/>
            <person name="Tallon L."/>
            <person name="Schatz M."/>
            <person name="Shumway M."/>
            <person name="Koo H."/>
            <person name="Salzberg S.L."/>
            <person name="Schobel S."/>
            <person name="Pertea M."/>
            <person name="Pop M."/>
            <person name="White O."/>
            <person name="Barton G.J."/>
            <person name="Carlow C.K."/>
            <person name="Crawford M.J."/>
            <person name="Daub J."/>
            <person name="Dimmic M.W."/>
            <person name="Estes C.F."/>
            <person name="Foster J.M."/>
            <person name="Ganatra M."/>
            <person name="Gregory W.F."/>
            <person name="Johnson N.M."/>
            <person name="Jin J."/>
            <person name="Komuniecki R."/>
            <person name="Korf I."/>
            <person name="Kumar S."/>
            <person name="Laney S."/>
            <person name="Li B.W."/>
            <person name="Li W."/>
            <person name="Lindblom T.H."/>
            <person name="Lustigman S."/>
            <person name="Ma D."/>
            <person name="Maina C.V."/>
            <person name="Martin D.M."/>
            <person name="McCarter J.P."/>
            <person name="McReynolds L."/>
            <person name="Mitreva M."/>
            <person name="Nutman T.B."/>
            <person name="Parkinson J."/>
            <person name="Peregrin-Alvarez J.M."/>
            <person name="Poole C."/>
            <person name="Ren Q."/>
            <person name="Saunders L."/>
            <person name="Sluder A.E."/>
            <person name="Smith K."/>
            <person name="Stanke M."/>
            <person name="Unnasch T.R."/>
            <person name="Ware J."/>
            <person name="Wei A.D."/>
            <person name="Weil G."/>
            <person name="Williams D.J."/>
            <person name="Zhang Y."/>
            <person name="Williams S.A."/>
            <person name="Fraser-Liggett C."/>
            <person name="Slatko B."/>
            <person name="Blaxter M.L."/>
            <person name="Scott A.L."/>
        </authorList>
    </citation>
    <scope>NUCLEOTIDE SEQUENCE</scope>
    <source>
        <strain evidence="10">FR3</strain>
    </source>
</reference>
<keyword evidence="4" id="KW-0819">tRNA processing</keyword>
<evidence type="ECO:0000256" key="7">
    <source>
        <dbReference type="SAM" id="MobiDB-lite"/>
    </source>
</evidence>
<feature type="compositionally biased region" description="Basic and acidic residues" evidence="7">
    <location>
        <begin position="1425"/>
        <end position="1438"/>
    </location>
</feature>
<dbReference type="WBParaSite" id="Bm7288b.1">
    <property type="protein sequence ID" value="Bm7288b.1"/>
    <property type="gene ID" value="WBGene00227549"/>
</dbReference>
<feature type="compositionally biased region" description="Low complexity" evidence="7">
    <location>
        <begin position="1203"/>
        <end position="1218"/>
    </location>
</feature>
<keyword evidence="5" id="KW-0539">Nucleus</keyword>
<dbReference type="PANTHER" id="PTHR12945:SF0">
    <property type="entry name" value="TRNA (ADENINE(58)-N(1))-METHYLTRANSFERASE NON-CATALYTIC SUBUNIT TRM6"/>
    <property type="match status" value="1"/>
</dbReference>
<protein>
    <recommendedName>
        <fullName evidence="3">tRNA (adenine(58)-N(1))-methyltransferase non-catalytic subunit TRM6</fullName>
    </recommendedName>
    <alternativeName>
        <fullName evidence="6">tRNA(m1A58)-methyltransferase subunit TRM6</fullName>
    </alternativeName>
</protein>
<feature type="compositionally biased region" description="Acidic residues" evidence="7">
    <location>
        <begin position="1439"/>
        <end position="1448"/>
    </location>
</feature>
<feature type="compositionally biased region" description="Basic residues" evidence="7">
    <location>
        <begin position="331"/>
        <end position="340"/>
    </location>
</feature>
<feature type="compositionally biased region" description="Polar residues" evidence="7">
    <location>
        <begin position="311"/>
        <end position="327"/>
    </location>
</feature>
<feature type="region of interest" description="Disordered" evidence="7">
    <location>
        <begin position="495"/>
        <end position="519"/>
    </location>
</feature>
<evidence type="ECO:0000256" key="5">
    <source>
        <dbReference type="ARBA" id="ARBA00023242"/>
    </source>
</evidence>
<dbReference type="PANTHER" id="PTHR12945">
    <property type="entry name" value="TRANSLATION INITIATION FACTOR EIF3-RELATED"/>
    <property type="match status" value="1"/>
</dbReference>
<feature type="domain" description="Enhancer of polycomb-like N-terminal" evidence="8">
    <location>
        <begin position="10"/>
        <end position="136"/>
    </location>
</feature>
<dbReference type="EMBL" id="CAAKNF010000192">
    <property type="protein sequence ID" value="VIO92195.1"/>
    <property type="molecule type" value="Genomic_DNA"/>
</dbReference>
<dbReference type="InterPro" id="IPR019542">
    <property type="entry name" value="Enhancer_polycomb-like_N"/>
</dbReference>
<evidence type="ECO:0000313" key="9">
    <source>
        <dbReference type="EMBL" id="VIO92195.1"/>
    </source>
</evidence>
<dbReference type="CTD" id="6100665"/>
<keyword evidence="10" id="KW-1185">Reference proteome</keyword>
<feature type="region of interest" description="Disordered" evidence="7">
    <location>
        <begin position="1425"/>
        <end position="1460"/>
    </location>
</feature>
<evidence type="ECO:0000256" key="1">
    <source>
        <dbReference type="ARBA" id="ARBA00004123"/>
    </source>
</evidence>
<feature type="compositionally biased region" description="Polar residues" evidence="7">
    <location>
        <begin position="1189"/>
        <end position="1202"/>
    </location>
</feature>
<dbReference type="AlphaFoldDB" id="A0A4E9F605"/>
<evidence type="ECO:0000313" key="11">
    <source>
        <dbReference type="WBParaSite" id="Bm7288b.1"/>
    </source>
</evidence>
<accession>A0A5S6PUA5</accession>
<feature type="region of interest" description="Disordered" evidence="7">
    <location>
        <begin position="311"/>
        <end position="343"/>
    </location>
</feature>
<organism evidence="9">
    <name type="scientific">Brugia malayi</name>
    <name type="common">Filarial nematode worm</name>
    <dbReference type="NCBI Taxonomy" id="6279"/>
    <lineage>
        <taxon>Eukaryota</taxon>
        <taxon>Metazoa</taxon>
        <taxon>Ecdysozoa</taxon>
        <taxon>Nematoda</taxon>
        <taxon>Chromadorea</taxon>
        <taxon>Rhabditida</taxon>
        <taxon>Spirurina</taxon>
        <taxon>Spiruromorpha</taxon>
        <taxon>Filarioidea</taxon>
        <taxon>Onchocercidae</taxon>
        <taxon>Brugia</taxon>
    </lineage>
</organism>
<dbReference type="RefSeq" id="XP_042933428.1">
    <property type="nucleotide sequence ID" value="XM_043077494.1"/>
</dbReference>
<dbReference type="GeneID" id="6100665"/>
<reference evidence="11" key="3">
    <citation type="submission" date="2019-12" db="UniProtKB">
        <authorList>
            <consortium name="WormBaseParasite"/>
        </authorList>
    </citation>
    <scope>IDENTIFICATION</scope>
</reference>
<evidence type="ECO:0000256" key="6">
    <source>
        <dbReference type="ARBA" id="ARBA00032319"/>
    </source>
</evidence>
<dbReference type="GO" id="GO:0031515">
    <property type="term" value="C:tRNA (m1A) methyltransferase complex"/>
    <property type="evidence" value="ECO:0007669"/>
    <property type="project" value="InterPro"/>
</dbReference>
<evidence type="ECO:0000259" key="8">
    <source>
        <dbReference type="Pfam" id="PF10513"/>
    </source>
</evidence>
<dbReference type="GO" id="GO:0005634">
    <property type="term" value="C:nucleus"/>
    <property type="evidence" value="ECO:0007669"/>
    <property type="project" value="UniProtKB-SubCell"/>
</dbReference>
<evidence type="ECO:0000256" key="2">
    <source>
        <dbReference type="ARBA" id="ARBA00008320"/>
    </source>
</evidence>
<evidence type="ECO:0000313" key="10">
    <source>
        <dbReference type="Proteomes" id="UP000006672"/>
    </source>
</evidence>
<dbReference type="Proteomes" id="UP000006672">
    <property type="component" value="Unassembled WGS sequence"/>
</dbReference>
<comment type="subcellular location">
    <subcellularLocation>
        <location evidence="1">Nucleus</location>
    </subcellularLocation>
</comment>
<reference evidence="9" key="2">
    <citation type="submission" date="2019-04" db="EMBL/GenBank/DDBJ databases">
        <authorList>
            <person name="Howe K."/>
            <person name="Paulini M."/>
            <person name="Williams G."/>
        </authorList>
    </citation>
    <scope>NUCLEOTIDE SEQUENCE [LARGE SCALE GENOMIC DNA]</scope>
    <source>
        <strain evidence="9">FR3</strain>
    </source>
</reference>
<accession>A0A4E9F605</accession>
<dbReference type="OrthoDB" id="435275at2759"/>
<feature type="region of interest" description="Disordered" evidence="7">
    <location>
        <begin position="1189"/>
        <end position="1224"/>
    </location>
</feature>
<dbReference type="Pfam" id="PF04189">
    <property type="entry name" value="Gcd10p"/>
    <property type="match status" value="1"/>
</dbReference>
<proteinExistence type="inferred from homology"/>
<sequence length="1573" mass="173851">MATTSKLSFRARNLDATKSMPVYCADELPDLAECTPINRAVAQMPTGMEKDEENESHLQEAILAQQASTSGIAVENHVIPTPKVFTVDCGYYDALYPVQPAPSINQLIKVQASLSLGNEEPDYDIDSEDETWLAERGGFTAESDFEKMMELLEGASSGLQICQPNEARSLLKDFETDLVDDVYDYWLQKRKDAAASHKIASLIPRVKTDARRDASGSDIAYVAFRRRLERMQTRKNRKNDEDSYEKILKLGHDLSRVVILFDMLRRREHTKQTVIGLDDKICKCRWTVCDFSCVLYNHILSKVKLERNATMSPTEESQDELPSSISPTKIKGQKRKRHSRTSIADTDKDLVSRAWLKRNAELWNKPATAANVLNAGASPSTVSTGDAERNAEAALDGRYTFKRRRGCIYRSSLFSNPPEVPKISPAERFYRTFMPSANGVRCIGYARRRMGRGGRIIFDRVLLSAPSTSQSAPDPPFSSVIDTTKSYQCKLVDVDKYDNDSSDSDENRKNWNDEDEREYRRQEELYARRIFDISDTSSTQKLQSGVGRDGTSSRGTGEQVVVLGEDNDGSASGIGQNVMSVNGVREPDRLRVVNLQQNGPPLNVGARSVSDCGLQPVLLTASVAGKVEKVAPLLNASSVNYQQKRVHDHSLRISSQMSLSSETSESSPVFYTHLPPPLPPSTRLLATGEQAVHRPPRTFEFVNSSGMLNQAQTLIVTTTQPPRQDHLERQILAVPSQEVIISGQNIRPRAGGRRRSFASSSVSQLSSLPRPEMNLQRLNTSGFHADIVAQATHCVDTKRLELAIKGSGARIKPSPMIAHSLLQSCPPETKTLRDLLLGSGLSNTKTALSNAAVMPTVTRAYTVPQYVPVVGDTHRYVPFTNVVTTTSYYVPVTDVSSPGSESMSPPTPHAMSPAVQNQSARNYFGVTEPKIQTPVAVVSARPSLNGTQVDARPFLTRKRDLTGGGSTINKTNGGNRERETFSSPQVGIELQSHQAKCRVGSASSPLNAMLAAEKPAEGNAVNRNGGNSAAAAATTPAVAEKMYPEPTEAGENTLSNKVTNNHRDIAACHGMVVIPWKFPNAEEAYRVAVWFASPLATMVALWVQAITLLVVMIRVGNHVVIQKMGGEHLRVCKISRKTKILIEKLRFEIDGAIDQPFGLFEVSAGKLTRVTPESVTDIAATFDFDTVGTSSSSKLNGISSTTNNRRSSAEEASSDNAAQTRQKVTQDEIIKMKDTGVPAEQLIAKLVDGSASFSERTVYSQNKYINKKAKKHSDHVYLLKPTLRLIAESYYKKDPERVAHLRIDLLSHLLALSGIHYGSRCVVFEQCLGLLTSAVLTRLGGSGACIHLHRGNIAQAIPCVDSMDFDKEISSVFLPLCISSLLEKSMEETEEPMNFDAKEFVTVAACDKNQEAVIGVDGEESLFKKDEETEKYQKKNDEDTAYNDDGEKDESAVTDSSLERRAERQRLQRHAWHLMQNGEIEILFIASKNINPVEILEKTWSFLRLSSTIVIYCPIAEPLYSAYHWLKAKHAVQVHVVDAFYRSHQIIQDRSHPIMQQFITGGVILSAIKVEQR</sequence>
<dbReference type="STRING" id="6279.A0A5S6PUA5"/>